<keyword evidence="2" id="KW-1185">Reference proteome</keyword>
<proteinExistence type="predicted"/>
<dbReference type="EMBL" id="CP140153">
    <property type="protein sequence ID" value="WQH17451.1"/>
    <property type="molecule type" value="Genomic_DNA"/>
</dbReference>
<dbReference type="RefSeq" id="WP_322522419.1">
    <property type="nucleotide sequence ID" value="NZ_CP140153.1"/>
</dbReference>
<evidence type="ECO:0000313" key="1">
    <source>
        <dbReference type="EMBL" id="WQH17451.1"/>
    </source>
</evidence>
<protein>
    <submittedName>
        <fullName evidence="1">Uncharacterized protein</fullName>
    </submittedName>
</protein>
<organism evidence="1 2">
    <name type="scientific">Guyparkeria halophila</name>
    <dbReference type="NCBI Taxonomy" id="47960"/>
    <lineage>
        <taxon>Bacteria</taxon>
        <taxon>Pseudomonadati</taxon>
        <taxon>Pseudomonadota</taxon>
        <taxon>Gammaproteobacteria</taxon>
        <taxon>Chromatiales</taxon>
        <taxon>Thioalkalibacteraceae</taxon>
        <taxon>Guyparkeria</taxon>
    </lineage>
</organism>
<gene>
    <name evidence="1" type="ORF">SR882_02475</name>
</gene>
<reference evidence="1 2" key="1">
    <citation type="submission" date="2023-11" db="EMBL/GenBank/DDBJ databases">
        <title>MicrobeMod: A computational toolkit for identifying prokaryotic methylation and restriction-modification with nanopore sequencing.</title>
        <authorList>
            <person name="Crits-Christoph A."/>
            <person name="Kang S.C."/>
            <person name="Lee H."/>
            <person name="Ostrov N."/>
        </authorList>
    </citation>
    <scope>NUCLEOTIDE SEQUENCE [LARGE SCALE GENOMIC DNA]</scope>
    <source>
        <strain evidence="1 2">ATCC 49870</strain>
    </source>
</reference>
<name>A0ABZ0YZJ0_9GAMM</name>
<evidence type="ECO:0000313" key="2">
    <source>
        <dbReference type="Proteomes" id="UP001327459"/>
    </source>
</evidence>
<dbReference type="Proteomes" id="UP001327459">
    <property type="component" value="Chromosome"/>
</dbReference>
<sequence length="101" mass="11244">MSGCCQPASTRLSASRWRAAGGARAWIRLDTTPPEHPVGSAAGARVFWCELPLLEPENGDQAVDFMQRWRDLVEKDIQHCREQVAQALGRPEPAPARLTRH</sequence>
<accession>A0ABZ0YZJ0</accession>